<accession>A0A918ZEB8</accession>
<dbReference type="AlphaFoldDB" id="A0A918ZEB8"/>
<keyword evidence="2" id="KW-1185">Reference proteome</keyword>
<dbReference type="Proteomes" id="UP000603227">
    <property type="component" value="Unassembled WGS sequence"/>
</dbReference>
<reference evidence="1" key="1">
    <citation type="journal article" date="2014" name="Int. J. Syst. Evol. Microbiol.">
        <title>Complete genome sequence of Corynebacterium casei LMG S-19264T (=DSM 44701T), isolated from a smear-ripened cheese.</title>
        <authorList>
            <consortium name="US DOE Joint Genome Institute (JGI-PGF)"/>
            <person name="Walter F."/>
            <person name="Albersmeier A."/>
            <person name="Kalinowski J."/>
            <person name="Ruckert C."/>
        </authorList>
    </citation>
    <scope>NUCLEOTIDE SEQUENCE</scope>
    <source>
        <strain evidence="1">CGMCC 4.7403</strain>
    </source>
</reference>
<dbReference type="RefSeq" id="WP_268257040.1">
    <property type="nucleotide sequence ID" value="NZ_BNAT01000028.1"/>
</dbReference>
<proteinExistence type="predicted"/>
<comment type="caution">
    <text evidence="1">The sequence shown here is derived from an EMBL/GenBank/DDBJ whole genome shotgun (WGS) entry which is preliminary data.</text>
</comment>
<reference evidence="1" key="2">
    <citation type="submission" date="2020-09" db="EMBL/GenBank/DDBJ databases">
        <authorList>
            <person name="Sun Q."/>
            <person name="Zhou Y."/>
        </authorList>
    </citation>
    <scope>NUCLEOTIDE SEQUENCE</scope>
    <source>
        <strain evidence="1">CGMCC 4.7403</strain>
    </source>
</reference>
<evidence type="ECO:0000313" key="2">
    <source>
        <dbReference type="Proteomes" id="UP000603227"/>
    </source>
</evidence>
<name>A0A918ZEB8_9ACTN</name>
<dbReference type="EMBL" id="BNAT01000028">
    <property type="protein sequence ID" value="GHE45155.1"/>
    <property type="molecule type" value="Genomic_DNA"/>
</dbReference>
<gene>
    <name evidence="1" type="ORF">GCM10017771_65560</name>
</gene>
<evidence type="ECO:0000313" key="1">
    <source>
        <dbReference type="EMBL" id="GHE45155.1"/>
    </source>
</evidence>
<protein>
    <submittedName>
        <fullName evidence="1">Uncharacterized protein</fullName>
    </submittedName>
</protein>
<organism evidence="1 2">
    <name type="scientific">Streptomyces capitiformicae</name>
    <dbReference type="NCBI Taxonomy" id="2014920"/>
    <lineage>
        <taxon>Bacteria</taxon>
        <taxon>Bacillati</taxon>
        <taxon>Actinomycetota</taxon>
        <taxon>Actinomycetes</taxon>
        <taxon>Kitasatosporales</taxon>
        <taxon>Streptomycetaceae</taxon>
        <taxon>Streptomyces</taxon>
    </lineage>
</organism>
<sequence length="44" mass="4790">MAVQVSVGQGRDEATAEYKEGVPITTVPVQEAKARTRTIPVRHI</sequence>